<reference evidence="1" key="1">
    <citation type="journal article" date="2019" name="bioRxiv">
        <title>The Genome of the Zebra Mussel, Dreissena polymorpha: A Resource for Invasive Species Research.</title>
        <authorList>
            <person name="McCartney M.A."/>
            <person name="Auch B."/>
            <person name="Kono T."/>
            <person name="Mallez S."/>
            <person name="Zhang Y."/>
            <person name="Obille A."/>
            <person name="Becker A."/>
            <person name="Abrahante J.E."/>
            <person name="Garbe J."/>
            <person name="Badalamenti J.P."/>
            <person name="Herman A."/>
            <person name="Mangelson H."/>
            <person name="Liachko I."/>
            <person name="Sullivan S."/>
            <person name="Sone E.D."/>
            <person name="Koren S."/>
            <person name="Silverstein K.A.T."/>
            <person name="Beckman K.B."/>
            <person name="Gohl D.M."/>
        </authorList>
    </citation>
    <scope>NUCLEOTIDE SEQUENCE</scope>
    <source>
        <strain evidence="1">Duluth1</strain>
        <tissue evidence="1">Whole animal</tissue>
    </source>
</reference>
<gene>
    <name evidence="1" type="ORF">DPMN_125687</name>
</gene>
<name>A0A9D4JUY2_DREPO</name>
<keyword evidence="2" id="KW-1185">Reference proteome</keyword>
<protein>
    <submittedName>
        <fullName evidence="1">Uncharacterized protein</fullName>
    </submittedName>
</protein>
<evidence type="ECO:0000313" key="1">
    <source>
        <dbReference type="EMBL" id="KAH3823864.1"/>
    </source>
</evidence>
<dbReference type="AlphaFoldDB" id="A0A9D4JUY2"/>
<comment type="caution">
    <text evidence="1">The sequence shown here is derived from an EMBL/GenBank/DDBJ whole genome shotgun (WGS) entry which is preliminary data.</text>
</comment>
<proteinExistence type="predicted"/>
<organism evidence="1 2">
    <name type="scientific">Dreissena polymorpha</name>
    <name type="common">Zebra mussel</name>
    <name type="synonym">Mytilus polymorpha</name>
    <dbReference type="NCBI Taxonomy" id="45954"/>
    <lineage>
        <taxon>Eukaryota</taxon>
        <taxon>Metazoa</taxon>
        <taxon>Spiralia</taxon>
        <taxon>Lophotrochozoa</taxon>
        <taxon>Mollusca</taxon>
        <taxon>Bivalvia</taxon>
        <taxon>Autobranchia</taxon>
        <taxon>Heteroconchia</taxon>
        <taxon>Euheterodonta</taxon>
        <taxon>Imparidentia</taxon>
        <taxon>Neoheterodontei</taxon>
        <taxon>Myida</taxon>
        <taxon>Dreissenoidea</taxon>
        <taxon>Dreissenidae</taxon>
        <taxon>Dreissena</taxon>
    </lineage>
</organism>
<sequence length="157" mass="17545">MQERSSRGYGPTSRLITAMNASRSLKTTPHGAAALSHAEKSFSSSYPNGYHSKYNGRQFESHMFATNISYGDDYEPSKPIKSGTTNGDILKANVSDSDYLIYDATGVHGPSGFIPSRRKRVFIPENQKDDAYWKKNVGITTRHRVGHDRRDTVTTLR</sequence>
<accession>A0A9D4JUY2</accession>
<dbReference type="Proteomes" id="UP000828390">
    <property type="component" value="Unassembled WGS sequence"/>
</dbReference>
<evidence type="ECO:0000313" key="2">
    <source>
        <dbReference type="Proteomes" id="UP000828390"/>
    </source>
</evidence>
<reference evidence="1" key="2">
    <citation type="submission" date="2020-11" db="EMBL/GenBank/DDBJ databases">
        <authorList>
            <person name="McCartney M.A."/>
            <person name="Auch B."/>
            <person name="Kono T."/>
            <person name="Mallez S."/>
            <person name="Becker A."/>
            <person name="Gohl D.M."/>
            <person name="Silverstein K.A.T."/>
            <person name="Koren S."/>
            <person name="Bechman K.B."/>
            <person name="Herman A."/>
            <person name="Abrahante J.E."/>
            <person name="Garbe J."/>
        </authorList>
    </citation>
    <scope>NUCLEOTIDE SEQUENCE</scope>
    <source>
        <strain evidence="1">Duluth1</strain>
        <tissue evidence="1">Whole animal</tissue>
    </source>
</reference>
<dbReference type="EMBL" id="JAIWYP010000005">
    <property type="protein sequence ID" value="KAH3823864.1"/>
    <property type="molecule type" value="Genomic_DNA"/>
</dbReference>